<gene>
    <name evidence="1" type="ORF">ACFSX5_13865</name>
</gene>
<name>A0ABW5QM94_9HYPH</name>
<proteinExistence type="predicted"/>
<comment type="caution">
    <text evidence="1">The sequence shown here is derived from an EMBL/GenBank/DDBJ whole genome shotgun (WGS) entry which is preliminary data.</text>
</comment>
<dbReference type="Proteomes" id="UP001597521">
    <property type="component" value="Unassembled WGS sequence"/>
</dbReference>
<keyword evidence="2" id="KW-1185">Reference proteome</keyword>
<protein>
    <submittedName>
        <fullName evidence="1">Uncharacterized protein</fullName>
    </submittedName>
</protein>
<organism evidence="1 2">
    <name type="scientific">Devosia albogilva</name>
    <dbReference type="NCBI Taxonomy" id="429726"/>
    <lineage>
        <taxon>Bacteria</taxon>
        <taxon>Pseudomonadati</taxon>
        <taxon>Pseudomonadota</taxon>
        <taxon>Alphaproteobacteria</taxon>
        <taxon>Hyphomicrobiales</taxon>
        <taxon>Devosiaceae</taxon>
        <taxon>Devosia</taxon>
    </lineage>
</organism>
<accession>A0ABW5QM94</accession>
<dbReference type="EMBL" id="JBHUNP010000001">
    <property type="protein sequence ID" value="MFD2648872.1"/>
    <property type="molecule type" value="Genomic_DNA"/>
</dbReference>
<sequence>MSNESAILIWLPAGEVPHAPSFEVASAMTCPSLKDALIAARTDAASRSDHPWISTSGAIFTPEQIRVLLETLLDDEAQ</sequence>
<reference evidence="2" key="1">
    <citation type="journal article" date="2019" name="Int. J. Syst. Evol. Microbiol.">
        <title>The Global Catalogue of Microorganisms (GCM) 10K type strain sequencing project: providing services to taxonomists for standard genome sequencing and annotation.</title>
        <authorList>
            <consortium name="The Broad Institute Genomics Platform"/>
            <consortium name="The Broad Institute Genome Sequencing Center for Infectious Disease"/>
            <person name="Wu L."/>
            <person name="Ma J."/>
        </authorList>
    </citation>
    <scope>NUCLEOTIDE SEQUENCE [LARGE SCALE GENOMIC DNA]</scope>
    <source>
        <strain evidence="2">CCM 7427</strain>
    </source>
</reference>
<evidence type="ECO:0000313" key="2">
    <source>
        <dbReference type="Proteomes" id="UP001597521"/>
    </source>
</evidence>
<evidence type="ECO:0000313" key="1">
    <source>
        <dbReference type="EMBL" id="MFD2648872.1"/>
    </source>
</evidence>
<dbReference type="RefSeq" id="WP_386834208.1">
    <property type="nucleotide sequence ID" value="NZ_JBHUNP010000001.1"/>
</dbReference>